<keyword evidence="4" id="KW-0802">TPR repeat</keyword>
<keyword evidence="6" id="KW-0472">Membrane</keyword>
<name>A0A7C9HKF5_9RHOB</name>
<dbReference type="PANTHER" id="PTHR47870:SF1">
    <property type="entry name" value="CYTOCHROME C-TYPE BIOGENESIS PROTEIN CCMH"/>
    <property type="match status" value="1"/>
</dbReference>
<dbReference type="PANTHER" id="PTHR47870">
    <property type="entry name" value="CYTOCHROME C-TYPE BIOGENESIS PROTEIN CCMH"/>
    <property type="match status" value="1"/>
</dbReference>
<evidence type="ECO:0000256" key="5">
    <source>
        <dbReference type="SAM" id="MobiDB-lite"/>
    </source>
</evidence>
<dbReference type="AlphaFoldDB" id="A0A7C9HKF5"/>
<keyword evidence="6" id="KW-0812">Transmembrane</keyword>
<dbReference type="InterPro" id="IPR017560">
    <property type="entry name" value="Cyt_c_biogenesis_CcmI"/>
</dbReference>
<accession>A0A7C9HKF5</accession>
<keyword evidence="3" id="KW-0201">Cytochrome c-type biogenesis</keyword>
<comment type="subcellular location">
    <subcellularLocation>
        <location evidence="1">Cell envelope</location>
    </subcellularLocation>
</comment>
<dbReference type="Proteomes" id="UP000483078">
    <property type="component" value="Unassembled WGS sequence"/>
</dbReference>
<evidence type="ECO:0000313" key="8">
    <source>
        <dbReference type="EMBL" id="MTJ05672.1"/>
    </source>
</evidence>
<evidence type="ECO:0000256" key="2">
    <source>
        <dbReference type="ARBA" id="ARBA00022737"/>
    </source>
</evidence>
<dbReference type="SUPFAM" id="SSF48452">
    <property type="entry name" value="TPR-like"/>
    <property type="match status" value="1"/>
</dbReference>
<dbReference type="Pfam" id="PF23914">
    <property type="entry name" value="TPR_CcmH_CycH"/>
    <property type="match status" value="1"/>
</dbReference>
<dbReference type="GO" id="GO:0017004">
    <property type="term" value="P:cytochrome complex assembly"/>
    <property type="evidence" value="ECO:0007669"/>
    <property type="project" value="UniProtKB-KW"/>
</dbReference>
<comment type="caution">
    <text evidence="8">The sequence shown here is derived from an EMBL/GenBank/DDBJ whole genome shotgun (WGS) entry which is preliminary data.</text>
</comment>
<protein>
    <submittedName>
        <fullName evidence="8">C-type cytochrome biogenesis protein CcmI</fullName>
    </submittedName>
</protein>
<evidence type="ECO:0000256" key="6">
    <source>
        <dbReference type="SAM" id="Phobius"/>
    </source>
</evidence>
<dbReference type="InterPro" id="IPR051263">
    <property type="entry name" value="C-type_cytochrome_biogenesis"/>
</dbReference>
<feature type="domain" description="Cytochrome c-type biogenesis protein H TPR" evidence="7">
    <location>
        <begin position="165"/>
        <end position="291"/>
    </location>
</feature>
<evidence type="ECO:0000256" key="4">
    <source>
        <dbReference type="ARBA" id="ARBA00022803"/>
    </source>
</evidence>
<proteinExistence type="predicted"/>
<keyword evidence="2" id="KW-0677">Repeat</keyword>
<dbReference type="InterPro" id="IPR056413">
    <property type="entry name" value="TPR_CcmH_CycH"/>
</dbReference>
<organism evidence="8 9">
    <name type="scientific">Sediminimonas qiaohouensis</name>
    <dbReference type="NCBI Taxonomy" id="552061"/>
    <lineage>
        <taxon>Bacteria</taxon>
        <taxon>Pseudomonadati</taxon>
        <taxon>Pseudomonadota</taxon>
        <taxon>Alphaproteobacteria</taxon>
        <taxon>Rhodobacterales</taxon>
        <taxon>Roseobacteraceae</taxon>
        <taxon>Sediminimonas</taxon>
    </lineage>
</organism>
<evidence type="ECO:0000256" key="1">
    <source>
        <dbReference type="ARBA" id="ARBA00004196"/>
    </source>
</evidence>
<dbReference type="GO" id="GO:0030313">
    <property type="term" value="C:cell envelope"/>
    <property type="evidence" value="ECO:0007669"/>
    <property type="project" value="UniProtKB-SubCell"/>
</dbReference>
<dbReference type="RefSeq" id="WP_273250553.1">
    <property type="nucleotide sequence ID" value="NZ_VENJ01000021.1"/>
</dbReference>
<dbReference type="Gene3D" id="1.25.40.10">
    <property type="entry name" value="Tetratricopeptide repeat domain"/>
    <property type="match status" value="1"/>
</dbReference>
<dbReference type="NCBIfam" id="TIGR03142">
    <property type="entry name" value="cytochro_ccmI"/>
    <property type="match status" value="1"/>
</dbReference>
<keyword evidence="6" id="KW-1133">Transmembrane helix</keyword>
<feature type="transmembrane region" description="Helical" evidence="6">
    <location>
        <begin position="95"/>
        <end position="120"/>
    </location>
</feature>
<dbReference type="EMBL" id="VENJ01000021">
    <property type="protein sequence ID" value="MTJ05672.1"/>
    <property type="molecule type" value="Genomic_DNA"/>
</dbReference>
<feature type="region of interest" description="Disordered" evidence="5">
    <location>
        <begin position="137"/>
        <end position="158"/>
    </location>
</feature>
<dbReference type="InterPro" id="IPR011990">
    <property type="entry name" value="TPR-like_helical_dom_sf"/>
</dbReference>
<evidence type="ECO:0000259" key="7">
    <source>
        <dbReference type="Pfam" id="PF23914"/>
    </source>
</evidence>
<evidence type="ECO:0000313" key="9">
    <source>
        <dbReference type="Proteomes" id="UP000483078"/>
    </source>
</evidence>
<sequence length="416" mass="44491">MLFWIITGALALAVAAILALALLRGRAGDVPPAAYDLKVYRDQLREIDRDLARGAVAKADAERARAEVSRRILAADAALQQAETGQDQPRTGGRVAIALTAVVLLGGVLLGGSVGLYQWLGAPGYPDMGLQKRLAAAEDARENRPSQAEVEAEQPARMPPEVAPEFAALMDKLREAVANRPDDARGLQLLVRNEANMGNFTAAYEAQEKLLALRGDAATATEYADYAELLIIAAQGYVSPEAEKALLAALRRDPSNGAARYYMGLMAAQTGRPDRTFSVWRVLLEEGPADAPWIAPIRDQIEQVAQRAGVEYTAPAPAPAAGALKGPTEEDMQAAGDMSAEDRQQMIRNMVEGLSDRLATEGGSAAEWARLIGAYGVLGETDKARNIWTEAQQVFAERPEALVQVRDAAGRAGVLE</sequence>
<gene>
    <name evidence="8" type="primary">ccmI</name>
    <name evidence="8" type="ORF">FH759_13390</name>
</gene>
<evidence type="ECO:0000256" key="3">
    <source>
        <dbReference type="ARBA" id="ARBA00022748"/>
    </source>
</evidence>
<reference evidence="8 9" key="1">
    <citation type="submission" date="2019-06" db="EMBL/GenBank/DDBJ databases">
        <title>Enrichment of Autotrophic Halophilic Microorganisms from Red Sea Brine Pool Using Microbial Electrosynthesis System.</title>
        <authorList>
            <person name="Alqahtani M.F."/>
            <person name="Bajracharya S."/>
            <person name="Katuri K.P."/>
            <person name="Ali M."/>
            <person name="Saikaly P.E."/>
        </authorList>
    </citation>
    <scope>NUCLEOTIDE SEQUENCE [LARGE SCALE GENOMIC DNA]</scope>
    <source>
        <strain evidence="8">MES6</strain>
    </source>
</reference>